<dbReference type="AlphaFoldDB" id="A0A3S1B5C9"/>
<organism evidence="6 7">
    <name type="scientific">Chitinophaga solisilvae</name>
    <dbReference type="NCBI Taxonomy" id="1233460"/>
    <lineage>
        <taxon>Bacteria</taxon>
        <taxon>Pseudomonadati</taxon>
        <taxon>Bacteroidota</taxon>
        <taxon>Chitinophagia</taxon>
        <taxon>Chitinophagales</taxon>
        <taxon>Chitinophagaceae</taxon>
        <taxon>Chitinophaga</taxon>
    </lineage>
</organism>
<sequence length="385" mass="39795">MPAALWALTISAFGIGTTEFVIVGLLPTIADDLRVSIPAAGLLVSFYAIGVAIGAPVLTALTSHIPRRRLLIGLMLLFVAGNTAAALSPGYLTLSIARVITGFAHGVFFATGATIAAALVTPDRRASAIALMFAGLTIAMVTGVPAGTIIGQHFGWRATFTTVAILGMAGLLANILLLPHHIKNEAAASIREQVQVLRNRQLLVALLTTILNYSGVFLIFTYLAPLLTTLTGIAPAWVSAILLIYGVAVAIGNIIGGMAANRNPLTSLRVMLVLQAAALFLFTFTVHYTIPAIITLFIIGGLSFATVPASQFFVVQTAERCAPATVNVASALNIASFNAGAATGAYAGSLIVASAWGLGATPWAGGLFLLLAAAATIWSAHLLKK</sequence>
<keyword evidence="4" id="KW-1133">Transmembrane helix</keyword>
<comment type="subcellular location">
    <subcellularLocation>
        <location evidence="1">Cell membrane</location>
        <topology evidence="1">Multi-pass membrane protein</topology>
    </subcellularLocation>
</comment>
<evidence type="ECO:0000256" key="2">
    <source>
        <dbReference type="ARBA" id="ARBA00022475"/>
    </source>
</evidence>
<comment type="caution">
    <text evidence="6">The sequence shown here is derived from an EMBL/GenBank/DDBJ whole genome shotgun (WGS) entry which is preliminary data.</text>
</comment>
<proteinExistence type="predicted"/>
<dbReference type="EMBL" id="RIAR02000001">
    <property type="protein sequence ID" value="NSL86923.1"/>
    <property type="molecule type" value="Genomic_DNA"/>
</dbReference>
<evidence type="ECO:0000313" key="6">
    <source>
        <dbReference type="EMBL" id="NSL86923.1"/>
    </source>
</evidence>
<dbReference type="PANTHER" id="PTHR43124">
    <property type="entry name" value="PURINE EFFLUX PUMP PBUE"/>
    <property type="match status" value="1"/>
</dbReference>
<evidence type="ECO:0000256" key="3">
    <source>
        <dbReference type="ARBA" id="ARBA00022692"/>
    </source>
</evidence>
<dbReference type="InterPro" id="IPR001958">
    <property type="entry name" value="Tet-R_TetA/multi-R_MdtG-like"/>
</dbReference>
<keyword evidence="2" id="KW-1003">Cell membrane</keyword>
<evidence type="ECO:0000313" key="7">
    <source>
        <dbReference type="Proteomes" id="UP000281028"/>
    </source>
</evidence>
<dbReference type="Proteomes" id="UP000281028">
    <property type="component" value="Unassembled WGS sequence"/>
</dbReference>
<reference evidence="6" key="1">
    <citation type="submission" date="2020-05" db="EMBL/GenBank/DDBJ databases">
        <title>Chitinophaga laudate sp. nov., isolated from a tropical peat swamp.</title>
        <authorList>
            <person name="Goh C.B.S."/>
            <person name="Lee M.S."/>
            <person name="Parimannan S."/>
            <person name="Pasbakhsh P."/>
            <person name="Yule C.M."/>
            <person name="Rajandas H."/>
            <person name="Loke S."/>
            <person name="Croft L."/>
            <person name="Tan J.B.L."/>
        </authorList>
    </citation>
    <scope>NUCLEOTIDE SEQUENCE</scope>
    <source>
        <strain evidence="6">Mgbs1</strain>
    </source>
</reference>
<keyword evidence="3" id="KW-0812">Transmembrane</keyword>
<dbReference type="PANTHER" id="PTHR43124:SF8">
    <property type="entry name" value="INNER MEMBRANE TRANSPORT PROTEIN YDHP"/>
    <property type="match status" value="1"/>
</dbReference>
<accession>A0A3S1B5C9</accession>
<dbReference type="OrthoDB" id="9788453at2"/>
<gene>
    <name evidence="6" type="ORF">ECE50_008790</name>
</gene>
<dbReference type="Gene3D" id="1.20.1250.20">
    <property type="entry name" value="MFS general substrate transporter like domains"/>
    <property type="match status" value="1"/>
</dbReference>
<dbReference type="InterPro" id="IPR050189">
    <property type="entry name" value="MFS_Efflux_Transporters"/>
</dbReference>
<keyword evidence="5" id="KW-0472">Membrane</keyword>
<protein>
    <submittedName>
        <fullName evidence="6">MFS transporter</fullName>
    </submittedName>
</protein>
<name>A0A3S1B5C9_9BACT</name>
<evidence type="ECO:0000256" key="5">
    <source>
        <dbReference type="ARBA" id="ARBA00023136"/>
    </source>
</evidence>
<keyword evidence="7" id="KW-1185">Reference proteome</keyword>
<dbReference type="InterPro" id="IPR020846">
    <property type="entry name" value="MFS_dom"/>
</dbReference>
<dbReference type="SUPFAM" id="SSF103473">
    <property type="entry name" value="MFS general substrate transporter"/>
    <property type="match status" value="1"/>
</dbReference>
<dbReference type="Pfam" id="PF07690">
    <property type="entry name" value="MFS_1"/>
    <property type="match status" value="1"/>
</dbReference>
<dbReference type="InterPro" id="IPR036259">
    <property type="entry name" value="MFS_trans_sf"/>
</dbReference>
<dbReference type="CDD" id="cd17324">
    <property type="entry name" value="MFS_NepI_like"/>
    <property type="match status" value="1"/>
</dbReference>
<dbReference type="GO" id="GO:0005886">
    <property type="term" value="C:plasma membrane"/>
    <property type="evidence" value="ECO:0007669"/>
    <property type="project" value="UniProtKB-SubCell"/>
</dbReference>
<evidence type="ECO:0000256" key="1">
    <source>
        <dbReference type="ARBA" id="ARBA00004651"/>
    </source>
</evidence>
<dbReference type="PRINTS" id="PR01035">
    <property type="entry name" value="TCRTETA"/>
</dbReference>
<evidence type="ECO:0000256" key="4">
    <source>
        <dbReference type="ARBA" id="ARBA00022989"/>
    </source>
</evidence>
<dbReference type="PROSITE" id="PS50850">
    <property type="entry name" value="MFS"/>
    <property type="match status" value="1"/>
</dbReference>
<dbReference type="InterPro" id="IPR011701">
    <property type="entry name" value="MFS"/>
</dbReference>
<dbReference type="GO" id="GO:0022857">
    <property type="term" value="F:transmembrane transporter activity"/>
    <property type="evidence" value="ECO:0007669"/>
    <property type="project" value="InterPro"/>
</dbReference>